<evidence type="ECO:0000256" key="5">
    <source>
        <dbReference type="ARBA" id="ARBA00022917"/>
    </source>
</evidence>
<keyword evidence="8" id="KW-0963">Cytoplasm</keyword>
<dbReference type="Gene3D" id="3.40.50.620">
    <property type="entry name" value="HUPs"/>
    <property type="match status" value="1"/>
</dbReference>
<protein>
    <recommendedName>
        <fullName evidence="8">Arginine--tRNA ligase</fullName>
        <ecNumber evidence="8">6.1.1.19</ecNumber>
    </recommendedName>
    <alternativeName>
        <fullName evidence="8">Arginyl-tRNA synthetase</fullName>
        <shortName evidence="8">ArgRS</shortName>
    </alternativeName>
</protein>
<dbReference type="EMBL" id="JAYGJQ010000001">
    <property type="protein sequence ID" value="MEA9355383.1"/>
    <property type="molecule type" value="Genomic_DNA"/>
</dbReference>
<evidence type="ECO:0000256" key="4">
    <source>
        <dbReference type="ARBA" id="ARBA00022840"/>
    </source>
</evidence>
<keyword evidence="4 8" id="KW-0067">ATP-binding</keyword>
<dbReference type="PANTHER" id="PTHR11956:SF5">
    <property type="entry name" value="ARGININE--TRNA LIGASE, CYTOPLASMIC"/>
    <property type="match status" value="1"/>
</dbReference>
<dbReference type="PANTHER" id="PTHR11956">
    <property type="entry name" value="ARGINYL-TRNA SYNTHETASE"/>
    <property type="match status" value="1"/>
</dbReference>
<comment type="subcellular location">
    <subcellularLocation>
        <location evidence="8">Cytoplasm</location>
    </subcellularLocation>
</comment>
<proteinExistence type="inferred from homology"/>
<keyword evidence="3 8" id="KW-0547">Nucleotide-binding</keyword>
<accession>A0ABU5VQR8</accession>
<keyword evidence="6 8" id="KW-0030">Aminoacyl-tRNA synthetase</keyword>
<name>A0ABU5VQR8_9BACT</name>
<gene>
    <name evidence="8 12" type="primary">argS</name>
    <name evidence="12" type="ORF">SHI21_04190</name>
</gene>
<dbReference type="PRINTS" id="PR01038">
    <property type="entry name" value="TRNASYNTHARG"/>
</dbReference>
<organism evidence="12 13">
    <name type="scientific">Bacteriovorax antarcticus</name>
    <dbReference type="NCBI Taxonomy" id="3088717"/>
    <lineage>
        <taxon>Bacteria</taxon>
        <taxon>Pseudomonadati</taxon>
        <taxon>Bdellovibrionota</taxon>
        <taxon>Bacteriovoracia</taxon>
        <taxon>Bacteriovoracales</taxon>
        <taxon>Bacteriovoracaceae</taxon>
        <taxon>Bacteriovorax</taxon>
    </lineage>
</organism>
<evidence type="ECO:0000313" key="12">
    <source>
        <dbReference type="EMBL" id="MEA9355383.1"/>
    </source>
</evidence>
<dbReference type="Pfam" id="PF00750">
    <property type="entry name" value="tRNA-synt_1d"/>
    <property type="match status" value="1"/>
</dbReference>
<comment type="catalytic activity">
    <reaction evidence="7 8">
        <text>tRNA(Arg) + L-arginine + ATP = L-arginyl-tRNA(Arg) + AMP + diphosphate</text>
        <dbReference type="Rhea" id="RHEA:20301"/>
        <dbReference type="Rhea" id="RHEA-COMP:9658"/>
        <dbReference type="Rhea" id="RHEA-COMP:9673"/>
        <dbReference type="ChEBI" id="CHEBI:30616"/>
        <dbReference type="ChEBI" id="CHEBI:32682"/>
        <dbReference type="ChEBI" id="CHEBI:33019"/>
        <dbReference type="ChEBI" id="CHEBI:78442"/>
        <dbReference type="ChEBI" id="CHEBI:78513"/>
        <dbReference type="ChEBI" id="CHEBI:456215"/>
        <dbReference type="EC" id="6.1.1.19"/>
    </reaction>
</comment>
<dbReference type="NCBIfam" id="TIGR00456">
    <property type="entry name" value="argS"/>
    <property type="match status" value="1"/>
</dbReference>
<feature type="domain" description="Arginyl tRNA synthetase N-terminal" evidence="11">
    <location>
        <begin position="14"/>
        <end position="103"/>
    </location>
</feature>
<dbReference type="Pfam" id="PF03485">
    <property type="entry name" value="Arg_tRNA_synt_N"/>
    <property type="match status" value="1"/>
</dbReference>
<dbReference type="InterPro" id="IPR009080">
    <property type="entry name" value="tRNAsynth_Ia_anticodon-bd"/>
</dbReference>
<dbReference type="InterPro" id="IPR035684">
    <property type="entry name" value="ArgRS_core"/>
</dbReference>
<dbReference type="SUPFAM" id="SSF52374">
    <property type="entry name" value="Nucleotidylyl transferase"/>
    <property type="match status" value="1"/>
</dbReference>
<dbReference type="Proteomes" id="UP001302274">
    <property type="component" value="Unassembled WGS sequence"/>
</dbReference>
<dbReference type="InterPro" id="IPR001278">
    <property type="entry name" value="Arg-tRNA-ligase"/>
</dbReference>
<dbReference type="CDD" id="cd07956">
    <property type="entry name" value="Anticodon_Ia_Arg"/>
    <property type="match status" value="1"/>
</dbReference>
<evidence type="ECO:0000259" key="10">
    <source>
        <dbReference type="SMART" id="SM00836"/>
    </source>
</evidence>
<evidence type="ECO:0000256" key="6">
    <source>
        <dbReference type="ARBA" id="ARBA00023146"/>
    </source>
</evidence>
<keyword evidence="5 8" id="KW-0648">Protein biosynthesis</keyword>
<evidence type="ECO:0000256" key="8">
    <source>
        <dbReference type="HAMAP-Rule" id="MF_00123"/>
    </source>
</evidence>
<reference evidence="12 13" key="1">
    <citation type="submission" date="2023-11" db="EMBL/GenBank/DDBJ databases">
        <title>A Novel Polar Bacteriovorax (B. antarcticus) Isolated from the Biocrust in Antarctica.</title>
        <authorList>
            <person name="Mun W."/>
            <person name="Choi S.Y."/>
            <person name="Mitchell R.J."/>
        </authorList>
    </citation>
    <scope>NUCLEOTIDE SEQUENCE [LARGE SCALE GENOMIC DNA]</scope>
    <source>
        <strain evidence="12 13">PP10</strain>
    </source>
</reference>
<dbReference type="InterPro" id="IPR005148">
    <property type="entry name" value="Arg-tRNA-synth_N"/>
</dbReference>
<evidence type="ECO:0000256" key="3">
    <source>
        <dbReference type="ARBA" id="ARBA00022741"/>
    </source>
</evidence>
<feature type="domain" description="DALR anticodon binding" evidence="10">
    <location>
        <begin position="487"/>
        <end position="605"/>
    </location>
</feature>
<feature type="short sequence motif" description="'HIGH' region" evidence="8">
    <location>
        <begin position="143"/>
        <end position="153"/>
    </location>
</feature>
<comment type="similarity">
    <text evidence="1 8 9">Belongs to the class-I aminoacyl-tRNA synthetase family.</text>
</comment>
<dbReference type="SMART" id="SM01016">
    <property type="entry name" value="Arg_tRNA_synt_N"/>
    <property type="match status" value="1"/>
</dbReference>
<keyword evidence="13" id="KW-1185">Reference proteome</keyword>
<dbReference type="SUPFAM" id="SSF55190">
    <property type="entry name" value="Arginyl-tRNA synthetase (ArgRS), N-terminal 'additional' domain"/>
    <property type="match status" value="1"/>
</dbReference>
<dbReference type="InterPro" id="IPR014729">
    <property type="entry name" value="Rossmann-like_a/b/a_fold"/>
</dbReference>
<comment type="caution">
    <text evidence="12">The sequence shown here is derived from an EMBL/GenBank/DDBJ whole genome shotgun (WGS) entry which is preliminary data.</text>
</comment>
<sequence>MNQLANFSYDPAKCSLATSLFKALQTIEPAIPAELTVVDFFKTLEQPPEKALGDYALPCFRFAKAIKKNPNEVATELKRLLDEEKNPWVESIVLKGAFLNIFTNQKEVAKALVPTLVNGSGFNILKSNPDHNKTKVMIEFSQPNTHKEFHVGHGRNVCLGDSICRIFTYNGYKVIGANYIGDEGTHIAKCLWGVEHYTGTDKIEEQTNKAEWLGQRYVEANNKLKDAEAADKENGTTIFETYKAEVGTILKAIESKSGKYYETWKVTRQYCLDDFNRIYKWLDVKFDHFFYESEVSEASQAIVDEYMKKGLFVVDNGAVGFDMTDKKLGFFMARKSNGTTPYITKDLALAKVKFNDFDIDRSIYVVGSEQNFHFKQLFYALEKMGFPQASQCYHLSYGMVVRPDGKMSSRSGNSFTFFQLIDLVVAEINTYLEKYSTEWSKEQREDTAHKLAVGAIKYGMLQADPNKEIVFDPKEWVSFEGNSGPYLMYSYARTQSILRKATEQGLKGSLEHLDLLTHESERDLMRHLYDFNKVTINACDNYRPSTIANHLFFTCKAYNRFYTEVSVMKAETEDLRAARLSLLQAFGDTLKTGLYLLGITPPEKM</sequence>
<evidence type="ECO:0000256" key="7">
    <source>
        <dbReference type="ARBA" id="ARBA00049339"/>
    </source>
</evidence>
<dbReference type="Gene3D" id="3.30.1360.70">
    <property type="entry name" value="Arginyl tRNA synthetase N-terminal domain"/>
    <property type="match status" value="1"/>
</dbReference>
<evidence type="ECO:0000313" key="13">
    <source>
        <dbReference type="Proteomes" id="UP001302274"/>
    </source>
</evidence>
<evidence type="ECO:0000259" key="11">
    <source>
        <dbReference type="SMART" id="SM01016"/>
    </source>
</evidence>
<dbReference type="EC" id="6.1.1.19" evidence="8"/>
<dbReference type="HAMAP" id="MF_00123">
    <property type="entry name" value="Arg_tRNA_synth"/>
    <property type="match status" value="1"/>
</dbReference>
<dbReference type="Pfam" id="PF05746">
    <property type="entry name" value="DALR_1"/>
    <property type="match status" value="1"/>
</dbReference>
<dbReference type="Gene3D" id="1.10.730.10">
    <property type="entry name" value="Isoleucyl-tRNA Synthetase, Domain 1"/>
    <property type="match status" value="1"/>
</dbReference>
<comment type="subunit">
    <text evidence="8">Monomer.</text>
</comment>
<keyword evidence="2 8" id="KW-0436">Ligase</keyword>
<dbReference type="RefSeq" id="WP_323574890.1">
    <property type="nucleotide sequence ID" value="NZ_JAYGJQ010000001.1"/>
</dbReference>
<dbReference type="GO" id="GO:0004814">
    <property type="term" value="F:arginine-tRNA ligase activity"/>
    <property type="evidence" value="ECO:0007669"/>
    <property type="project" value="UniProtKB-EC"/>
</dbReference>
<evidence type="ECO:0000256" key="2">
    <source>
        <dbReference type="ARBA" id="ARBA00022598"/>
    </source>
</evidence>
<dbReference type="SUPFAM" id="SSF47323">
    <property type="entry name" value="Anticodon-binding domain of a subclass of class I aminoacyl-tRNA synthetases"/>
    <property type="match status" value="1"/>
</dbReference>
<dbReference type="InterPro" id="IPR008909">
    <property type="entry name" value="DALR_anticod-bd"/>
</dbReference>
<dbReference type="InterPro" id="IPR036695">
    <property type="entry name" value="Arg-tRNA-synth_N_sf"/>
</dbReference>
<dbReference type="SMART" id="SM00836">
    <property type="entry name" value="DALR_1"/>
    <property type="match status" value="1"/>
</dbReference>
<evidence type="ECO:0000256" key="1">
    <source>
        <dbReference type="ARBA" id="ARBA00005594"/>
    </source>
</evidence>
<evidence type="ECO:0000256" key="9">
    <source>
        <dbReference type="RuleBase" id="RU363038"/>
    </source>
</evidence>